<proteinExistence type="predicted"/>
<comment type="caution">
    <text evidence="2">The sequence shown here is derived from an EMBL/GenBank/DDBJ whole genome shotgun (WGS) entry which is preliminary data.</text>
</comment>
<name>A0A9Q1FUX2_SYNKA</name>
<feature type="transmembrane region" description="Helical" evidence="1">
    <location>
        <begin position="54"/>
        <end position="76"/>
    </location>
</feature>
<protein>
    <submittedName>
        <fullName evidence="2">Uncharacterized protein</fullName>
    </submittedName>
</protein>
<keyword evidence="1" id="KW-0812">Transmembrane</keyword>
<sequence length="162" mass="16924">MCRAAPVPTHSGYIITRFGRPATNGAPGPRSADLAMKNMAETLPRRWGFSQRPLIAVLLSSFTAIFRFCFTFAFMLSCSAPEAAGSLGAAGSDPCASQVCPRGQTDWASGCGHTIEMGEASQPFAGAVLFGGGWSHPFPLRSPGEGRSSSLCLGRPVNATVV</sequence>
<evidence type="ECO:0000313" key="2">
    <source>
        <dbReference type="EMBL" id="KAJ8367859.1"/>
    </source>
</evidence>
<keyword evidence="1" id="KW-1133">Transmembrane helix</keyword>
<reference evidence="2" key="1">
    <citation type="journal article" date="2023" name="Science">
        <title>Genome structures resolve the early diversification of teleost fishes.</title>
        <authorList>
            <person name="Parey E."/>
            <person name="Louis A."/>
            <person name="Montfort J."/>
            <person name="Bouchez O."/>
            <person name="Roques C."/>
            <person name="Iampietro C."/>
            <person name="Lluch J."/>
            <person name="Castinel A."/>
            <person name="Donnadieu C."/>
            <person name="Desvignes T."/>
            <person name="Floi Bucao C."/>
            <person name="Jouanno E."/>
            <person name="Wen M."/>
            <person name="Mejri S."/>
            <person name="Dirks R."/>
            <person name="Jansen H."/>
            <person name="Henkel C."/>
            <person name="Chen W.J."/>
            <person name="Zahm M."/>
            <person name="Cabau C."/>
            <person name="Klopp C."/>
            <person name="Thompson A.W."/>
            <person name="Robinson-Rechavi M."/>
            <person name="Braasch I."/>
            <person name="Lecointre G."/>
            <person name="Bobe J."/>
            <person name="Postlethwait J.H."/>
            <person name="Berthelot C."/>
            <person name="Roest Crollius H."/>
            <person name="Guiguen Y."/>
        </authorList>
    </citation>
    <scope>NUCLEOTIDE SEQUENCE</scope>
    <source>
        <strain evidence="2">WJC10195</strain>
    </source>
</reference>
<evidence type="ECO:0000256" key="1">
    <source>
        <dbReference type="SAM" id="Phobius"/>
    </source>
</evidence>
<dbReference type="AlphaFoldDB" id="A0A9Q1FUX2"/>
<keyword evidence="3" id="KW-1185">Reference proteome</keyword>
<dbReference type="EMBL" id="JAINUF010000003">
    <property type="protein sequence ID" value="KAJ8367859.1"/>
    <property type="molecule type" value="Genomic_DNA"/>
</dbReference>
<gene>
    <name evidence="2" type="ORF">SKAU_G00078870</name>
</gene>
<dbReference type="Proteomes" id="UP001152622">
    <property type="component" value="Chromosome 3"/>
</dbReference>
<keyword evidence="1" id="KW-0472">Membrane</keyword>
<accession>A0A9Q1FUX2</accession>
<organism evidence="2 3">
    <name type="scientific">Synaphobranchus kaupii</name>
    <name type="common">Kaup's arrowtooth eel</name>
    <dbReference type="NCBI Taxonomy" id="118154"/>
    <lineage>
        <taxon>Eukaryota</taxon>
        <taxon>Metazoa</taxon>
        <taxon>Chordata</taxon>
        <taxon>Craniata</taxon>
        <taxon>Vertebrata</taxon>
        <taxon>Euteleostomi</taxon>
        <taxon>Actinopterygii</taxon>
        <taxon>Neopterygii</taxon>
        <taxon>Teleostei</taxon>
        <taxon>Anguilliformes</taxon>
        <taxon>Synaphobranchidae</taxon>
        <taxon>Synaphobranchus</taxon>
    </lineage>
</organism>
<evidence type="ECO:0000313" key="3">
    <source>
        <dbReference type="Proteomes" id="UP001152622"/>
    </source>
</evidence>